<dbReference type="InterPro" id="IPR007372">
    <property type="entry name" value="Lipid/polyisoprenoid-bd_YceI"/>
</dbReference>
<evidence type="ECO:0000313" key="3">
    <source>
        <dbReference type="Proteomes" id="UP000325141"/>
    </source>
</evidence>
<dbReference type="Proteomes" id="UP000325141">
    <property type="component" value="Unassembled WGS sequence"/>
</dbReference>
<organism evidence="2 3">
    <name type="scientific">Paenimyroides baculatum</name>
    <dbReference type="NCBI Taxonomy" id="2608000"/>
    <lineage>
        <taxon>Bacteria</taxon>
        <taxon>Pseudomonadati</taxon>
        <taxon>Bacteroidota</taxon>
        <taxon>Flavobacteriia</taxon>
        <taxon>Flavobacteriales</taxon>
        <taxon>Flavobacteriaceae</taxon>
        <taxon>Paenimyroides</taxon>
    </lineage>
</organism>
<dbReference type="AlphaFoldDB" id="A0A5M6CMB2"/>
<keyword evidence="3" id="KW-1185">Reference proteome</keyword>
<dbReference type="PANTHER" id="PTHR34406:SF1">
    <property type="entry name" value="PROTEIN YCEI"/>
    <property type="match status" value="1"/>
</dbReference>
<dbReference type="Pfam" id="PF04264">
    <property type="entry name" value="YceI"/>
    <property type="match status" value="1"/>
</dbReference>
<accession>A0A5M6CMB2</accession>
<gene>
    <name evidence="2" type="ORF">F0460_09225</name>
</gene>
<dbReference type="SMART" id="SM00867">
    <property type="entry name" value="YceI"/>
    <property type="match status" value="1"/>
</dbReference>
<sequence length="250" mass="26854">MVKRSLIYRKFTTSLIKLIIIDIIMKKVFVLAVVASAFIVSCQRAASDQSTTSAPQEVAAEKGATYTVNKEASNVKWTGYHKGGLNPRFGIMKGEGTLSAESGVITGGSFLIDMNSVLTDAASVDPASSGGKTSADLDLHLKNADFFDVAKYPTAKFEITSVKSFDAATDKSAIADANFVISGNLTIKEKTVNVTFPAKAVVSDTEITLTSKFTINRQDWGLVYGTDGDAKDWMISQEIDIELNIKGNKS</sequence>
<dbReference type="SUPFAM" id="SSF101874">
    <property type="entry name" value="YceI-like"/>
    <property type="match status" value="1"/>
</dbReference>
<name>A0A5M6CMB2_9FLAO</name>
<evidence type="ECO:0000259" key="1">
    <source>
        <dbReference type="SMART" id="SM00867"/>
    </source>
</evidence>
<reference evidence="2 3" key="1">
    <citation type="submission" date="2019-09" db="EMBL/GenBank/DDBJ databases">
        <title>Genome sequence and assembly of Flavobacterium sp.</title>
        <authorList>
            <person name="Chhetri G."/>
        </authorList>
    </citation>
    <scope>NUCLEOTIDE SEQUENCE [LARGE SCALE GENOMIC DNA]</scope>
    <source>
        <strain evidence="2 3">SNL9</strain>
    </source>
</reference>
<comment type="caution">
    <text evidence="2">The sequence shown here is derived from an EMBL/GenBank/DDBJ whole genome shotgun (WGS) entry which is preliminary data.</text>
</comment>
<proteinExistence type="predicted"/>
<dbReference type="InterPro" id="IPR036761">
    <property type="entry name" value="TTHA0802/YceI-like_sf"/>
</dbReference>
<dbReference type="EMBL" id="VWSG01000006">
    <property type="protein sequence ID" value="KAA5534279.1"/>
    <property type="molecule type" value="Genomic_DNA"/>
</dbReference>
<feature type="domain" description="Lipid/polyisoprenoid-binding YceI-like" evidence="1">
    <location>
        <begin position="65"/>
        <end position="248"/>
    </location>
</feature>
<dbReference type="PANTHER" id="PTHR34406">
    <property type="entry name" value="PROTEIN YCEI"/>
    <property type="match status" value="1"/>
</dbReference>
<protein>
    <submittedName>
        <fullName evidence="2">YceI family protein</fullName>
    </submittedName>
</protein>
<dbReference type="Gene3D" id="2.40.128.110">
    <property type="entry name" value="Lipid/polyisoprenoid-binding, YceI-like"/>
    <property type="match status" value="1"/>
</dbReference>
<evidence type="ECO:0000313" key="2">
    <source>
        <dbReference type="EMBL" id="KAA5534279.1"/>
    </source>
</evidence>